<dbReference type="Proteomes" id="UP000026915">
    <property type="component" value="Chromosome 1"/>
</dbReference>
<dbReference type="eggNOG" id="KOG4658">
    <property type="taxonomic scope" value="Eukaryota"/>
</dbReference>
<dbReference type="InParanoid" id="A0A061DU13"/>
<dbReference type="PANTHER" id="PTHR33463">
    <property type="entry name" value="NB-ARC DOMAIN-CONTAINING PROTEIN-RELATED"/>
    <property type="match status" value="1"/>
</dbReference>
<evidence type="ECO:0000256" key="1">
    <source>
        <dbReference type="ARBA" id="ARBA00022821"/>
    </source>
</evidence>
<dbReference type="Gene3D" id="3.80.10.10">
    <property type="entry name" value="Ribonuclease Inhibitor"/>
    <property type="match status" value="2"/>
</dbReference>
<evidence type="ECO:0000313" key="4">
    <source>
        <dbReference type="Proteomes" id="UP000026915"/>
    </source>
</evidence>
<reference evidence="3 4" key="1">
    <citation type="journal article" date="2013" name="Genome Biol.">
        <title>The genome sequence of the most widely cultivated cacao type and its use to identify candidate genes regulating pod color.</title>
        <authorList>
            <person name="Motamayor J.C."/>
            <person name="Mockaitis K."/>
            <person name="Schmutz J."/>
            <person name="Haiminen N."/>
            <person name="Iii D.L."/>
            <person name="Cornejo O."/>
            <person name="Findley S.D."/>
            <person name="Zheng P."/>
            <person name="Utro F."/>
            <person name="Royaert S."/>
            <person name="Saski C."/>
            <person name="Jenkins J."/>
            <person name="Podicheti R."/>
            <person name="Zhao M."/>
            <person name="Scheffler B.E."/>
            <person name="Stack J.C."/>
            <person name="Feltus F.A."/>
            <person name="Mustiga G.M."/>
            <person name="Amores F."/>
            <person name="Phillips W."/>
            <person name="Marelli J.P."/>
            <person name="May G.D."/>
            <person name="Shapiro H."/>
            <person name="Ma J."/>
            <person name="Bustamante C.D."/>
            <person name="Schnell R.J."/>
            <person name="Main D."/>
            <person name="Gilbert D."/>
            <person name="Parida L."/>
            <person name="Kuhn D.N."/>
        </authorList>
    </citation>
    <scope>NUCLEOTIDE SEQUENCE [LARGE SCALE GENOMIC DNA]</scope>
    <source>
        <strain evidence="4">cv. Matina 1-6</strain>
    </source>
</reference>
<feature type="domain" description="Disease resistance protein At4g27190-like leucine-rich repeats" evidence="2">
    <location>
        <begin position="204"/>
        <end position="266"/>
    </location>
</feature>
<keyword evidence="4" id="KW-1185">Reference proteome</keyword>
<name>A0A061DU13_THECC</name>
<dbReference type="PANTHER" id="PTHR33463:SF147">
    <property type="entry name" value="NB-ARC DOMAIN-CONTAINING PROTEIN"/>
    <property type="match status" value="1"/>
</dbReference>
<dbReference type="STRING" id="3641.A0A061DU13"/>
<dbReference type="Gramene" id="EOX93488">
    <property type="protein sequence ID" value="EOX93488"/>
    <property type="gene ID" value="TCM_002351"/>
</dbReference>
<proteinExistence type="predicted"/>
<dbReference type="Pfam" id="PF23247">
    <property type="entry name" value="LRR_RPS2"/>
    <property type="match status" value="2"/>
</dbReference>
<dbReference type="InterPro" id="IPR050905">
    <property type="entry name" value="Plant_NBS-LRR"/>
</dbReference>
<keyword evidence="1" id="KW-0611">Plant defense</keyword>
<dbReference type="OMA" id="RIRECIM"/>
<evidence type="ECO:0000259" key="2">
    <source>
        <dbReference type="Pfam" id="PF23247"/>
    </source>
</evidence>
<evidence type="ECO:0000313" key="3">
    <source>
        <dbReference type="EMBL" id="EOX93488.1"/>
    </source>
</evidence>
<dbReference type="InterPro" id="IPR032675">
    <property type="entry name" value="LRR_dom_sf"/>
</dbReference>
<dbReference type="SUPFAM" id="SSF52047">
    <property type="entry name" value="RNI-like"/>
    <property type="match status" value="1"/>
</dbReference>
<organism evidence="3 4">
    <name type="scientific">Theobroma cacao</name>
    <name type="common">Cacao</name>
    <name type="synonym">Cocoa</name>
    <dbReference type="NCBI Taxonomy" id="3641"/>
    <lineage>
        <taxon>Eukaryota</taxon>
        <taxon>Viridiplantae</taxon>
        <taxon>Streptophyta</taxon>
        <taxon>Embryophyta</taxon>
        <taxon>Tracheophyta</taxon>
        <taxon>Spermatophyta</taxon>
        <taxon>Magnoliopsida</taxon>
        <taxon>eudicotyledons</taxon>
        <taxon>Gunneridae</taxon>
        <taxon>Pentapetalae</taxon>
        <taxon>rosids</taxon>
        <taxon>malvids</taxon>
        <taxon>Malvales</taxon>
        <taxon>Malvaceae</taxon>
        <taxon>Byttnerioideae</taxon>
        <taxon>Theobroma</taxon>
    </lineage>
</organism>
<gene>
    <name evidence="3" type="ORF">TCM_002351</name>
</gene>
<dbReference type="HOGENOM" id="CLU_964465_0_0_1"/>
<dbReference type="InterPro" id="IPR057135">
    <property type="entry name" value="At4g27190-like_LRR"/>
</dbReference>
<feature type="domain" description="Disease resistance protein At4g27190-like leucine-rich repeats" evidence="2">
    <location>
        <begin position="56"/>
        <end position="157"/>
    </location>
</feature>
<dbReference type="EMBL" id="CM001879">
    <property type="protein sequence ID" value="EOX93488.1"/>
    <property type="molecule type" value="Genomic_DNA"/>
</dbReference>
<dbReference type="AlphaFoldDB" id="A0A061DU13"/>
<accession>A0A061DU13</accession>
<sequence>MPARILKQIRKLKLDSLPNPRHIWKQNSQLDHVLPNLETLEVWRCDGLISLGSSSVSFQNLTTLDVWQCKGIVTLITFSAARNLVQLVKMRIRECIMLTGIVSNWGDGSETEIIFSKLKCLELHYVPNLKSFCSGKYAFQFPSLEKIIVRQCPKLKIFCQGVLSTPELHKVQLAEEDYKGFWAGDLNTTIYQLHENLVRYYEPEYLKLHEFPELQEIWNKIPQGIMDFKRLKFLELYNCNNLSYIITAPMTLELVQLQQIKVKDCKAIKESSKMREQLQRRSYALSLTQ</sequence>
<protein>
    <submittedName>
        <fullName evidence="3">Phosphoprotein phosphatase, putative</fullName>
    </submittedName>
</protein>